<accession>A0A0J7YMG0</accession>
<dbReference type="Proteomes" id="UP000035740">
    <property type="component" value="Unassembled WGS sequence"/>
</dbReference>
<name>A0A0J7YMG0_BETVV</name>
<keyword evidence="2" id="KW-1185">Reference proteome</keyword>
<organism evidence="1 2">
    <name type="scientific">Beta vulgaris subsp. vulgaris</name>
    <name type="common">Beet</name>
    <dbReference type="NCBI Taxonomy" id="3555"/>
    <lineage>
        <taxon>Eukaryota</taxon>
        <taxon>Viridiplantae</taxon>
        <taxon>Streptophyta</taxon>
        <taxon>Embryophyta</taxon>
        <taxon>Tracheophyta</taxon>
        <taxon>Spermatophyta</taxon>
        <taxon>Magnoliopsida</taxon>
        <taxon>eudicotyledons</taxon>
        <taxon>Gunneridae</taxon>
        <taxon>Pentapetalae</taxon>
        <taxon>Caryophyllales</taxon>
        <taxon>Chenopodiaceae</taxon>
        <taxon>Betoideae</taxon>
        <taxon>Beta</taxon>
    </lineage>
</organism>
<proteinExistence type="predicted"/>
<gene>
    <name evidence="1" type="ORF">BVRB_042620</name>
</gene>
<evidence type="ECO:0000313" key="2">
    <source>
        <dbReference type="Proteomes" id="UP000035740"/>
    </source>
</evidence>
<dbReference type="Gramene" id="KMS64791">
    <property type="protein sequence ID" value="KMS64791"/>
    <property type="gene ID" value="BVRB_042620"/>
</dbReference>
<protein>
    <submittedName>
        <fullName evidence="1">Uncharacterized protein</fullName>
    </submittedName>
</protein>
<reference evidence="1 2" key="1">
    <citation type="journal article" date="2014" name="Nature">
        <title>The genome of the recently domesticated crop plant sugar beet (Beta vulgaris).</title>
        <authorList>
            <person name="Dohm J.C."/>
            <person name="Minoche A.E."/>
            <person name="Holtgrawe D."/>
            <person name="Capella-Gutierrez S."/>
            <person name="Zakrzewski F."/>
            <person name="Tafer H."/>
            <person name="Rupp O."/>
            <person name="Sorensen T.R."/>
            <person name="Stracke R."/>
            <person name="Reinhardt R."/>
            <person name="Goesmann A."/>
            <person name="Kraft T."/>
            <person name="Schulz B."/>
            <person name="Stadler P.F."/>
            <person name="Schmidt T."/>
            <person name="Gabaldon T."/>
            <person name="Lehrach H."/>
            <person name="Weisshaar B."/>
            <person name="Himmelbauer H."/>
        </authorList>
    </citation>
    <scope>NUCLEOTIDE SEQUENCE [LARGE SCALE GENOMIC DNA]</scope>
    <source>
        <tissue evidence="1">Taproot</tissue>
    </source>
</reference>
<sequence>MYHPTKTNKDLLIGISQCLEEKDIKMASPSHPGMTLTSRKCPAATSILTYMKQNIFLEQS</sequence>
<dbReference type="EMBL" id="KQ122355">
    <property type="protein sequence ID" value="KMS64791.1"/>
    <property type="molecule type" value="Genomic_DNA"/>
</dbReference>
<evidence type="ECO:0000313" key="1">
    <source>
        <dbReference type="EMBL" id="KMS64791.1"/>
    </source>
</evidence>
<dbReference type="AlphaFoldDB" id="A0A0J7YMG0"/>